<dbReference type="PANTHER" id="PTHR11142:SF0">
    <property type="entry name" value="TRNA PSEUDOURIDINE SYNTHASE-LIKE 1"/>
    <property type="match status" value="1"/>
</dbReference>
<dbReference type="SUPFAM" id="SSF55120">
    <property type="entry name" value="Pseudouridine synthase"/>
    <property type="match status" value="1"/>
</dbReference>
<dbReference type="GO" id="GO:0003723">
    <property type="term" value="F:RNA binding"/>
    <property type="evidence" value="ECO:0007669"/>
    <property type="project" value="InterPro"/>
</dbReference>
<dbReference type="InterPro" id="IPR020097">
    <property type="entry name" value="PsdUridine_synth_TruA_a/b_dom"/>
</dbReference>
<evidence type="ECO:0000256" key="2">
    <source>
        <dbReference type="ARBA" id="ARBA00022694"/>
    </source>
</evidence>
<dbReference type="HAMAP" id="MF_00171">
    <property type="entry name" value="TruA"/>
    <property type="match status" value="1"/>
</dbReference>
<dbReference type="PANTHER" id="PTHR11142">
    <property type="entry name" value="PSEUDOURIDYLATE SYNTHASE"/>
    <property type="match status" value="1"/>
</dbReference>
<dbReference type="Pfam" id="PF01416">
    <property type="entry name" value="PseudoU_synth_1"/>
    <property type="match status" value="2"/>
</dbReference>
<dbReference type="Gene3D" id="3.30.70.660">
    <property type="entry name" value="Pseudouridine synthase I, catalytic domain, C-terminal subdomain"/>
    <property type="match status" value="1"/>
</dbReference>
<evidence type="ECO:0000256" key="6">
    <source>
        <dbReference type="PIRSR" id="PIRSR001430-2"/>
    </source>
</evidence>
<dbReference type="InterPro" id="IPR001406">
    <property type="entry name" value="PsdUridine_synth_TruA"/>
</dbReference>
<gene>
    <name evidence="4" type="primary">truA</name>
    <name evidence="9" type="ORF">SAMN02745218_01492</name>
</gene>
<evidence type="ECO:0000256" key="5">
    <source>
        <dbReference type="PIRSR" id="PIRSR001430-1"/>
    </source>
</evidence>
<keyword evidence="10" id="KW-1185">Reference proteome</keyword>
<evidence type="ECO:0000313" key="10">
    <source>
        <dbReference type="Proteomes" id="UP000184196"/>
    </source>
</evidence>
<dbReference type="EC" id="5.4.99.12" evidence="4"/>
<feature type="active site" description="Nucleophile" evidence="4 5">
    <location>
        <position position="54"/>
    </location>
</feature>
<dbReference type="Gene3D" id="3.30.70.580">
    <property type="entry name" value="Pseudouridine synthase I, catalytic domain, N-terminal subdomain"/>
    <property type="match status" value="1"/>
</dbReference>
<dbReference type="EMBL" id="FQUW01000015">
    <property type="protein sequence ID" value="SHF11630.1"/>
    <property type="molecule type" value="Genomic_DNA"/>
</dbReference>
<dbReference type="CDD" id="cd02570">
    <property type="entry name" value="PseudoU_synth_EcTruA"/>
    <property type="match status" value="1"/>
</dbReference>
<feature type="domain" description="Pseudouridine synthase I TruA alpha/beta" evidence="8">
    <location>
        <begin position="8"/>
        <end position="106"/>
    </location>
</feature>
<dbReference type="GO" id="GO:0160147">
    <property type="term" value="F:tRNA pseudouridine(38-40) synthase activity"/>
    <property type="evidence" value="ECO:0007669"/>
    <property type="project" value="UniProtKB-EC"/>
</dbReference>
<dbReference type="InterPro" id="IPR020094">
    <property type="entry name" value="TruA/RsuA/RluB/E/F_N"/>
</dbReference>
<comment type="caution">
    <text evidence="4">Lacks conserved residue(s) required for the propagation of feature annotation.</text>
</comment>
<evidence type="ECO:0000256" key="3">
    <source>
        <dbReference type="ARBA" id="ARBA00023235"/>
    </source>
</evidence>
<comment type="function">
    <text evidence="4">Formation of pseudouridine at positions 38, 39 and 40 in the anticodon stem and loop of transfer RNAs.</text>
</comment>
<comment type="subunit">
    <text evidence="4">Homodimer.</text>
</comment>
<dbReference type="PIRSF" id="PIRSF001430">
    <property type="entry name" value="tRNA_psdUrid_synth"/>
    <property type="match status" value="1"/>
</dbReference>
<sequence>MRNIKLTIAYDGTNYHGFQEQRGTGLVTVQEVLEKCLYRLAGREIKVTGAGRTDAGVHARGQVVNFNACGWNIPTERIVLALNGMLPADIAALKAEDVEPQFHARFSALAKTYRYTIYNSRIPSPFWRLYSYFVPRPLDVEAMARAAKKLEGTHDFAAFQAAGSPVKNTVRTLYSVDVCREGEELIHLIFRGNGFLYNMVRIMVGTLVEVGLGKREPDDIPDILASRDRTRAGPTAPPGGLCLERVEY</sequence>
<evidence type="ECO:0000313" key="9">
    <source>
        <dbReference type="EMBL" id="SHF11630.1"/>
    </source>
</evidence>
<dbReference type="AlphaFoldDB" id="A0A1M4Z0X1"/>
<protein>
    <recommendedName>
        <fullName evidence="4">tRNA pseudouridine synthase A</fullName>
        <ecNumber evidence="4">5.4.99.12</ecNumber>
    </recommendedName>
    <alternativeName>
        <fullName evidence="4">tRNA pseudouridine(38-40) synthase</fullName>
    </alternativeName>
    <alternativeName>
        <fullName evidence="4">tRNA pseudouridylate synthase I</fullName>
    </alternativeName>
    <alternativeName>
        <fullName evidence="4">tRNA-uridine isomerase I</fullName>
    </alternativeName>
</protein>
<evidence type="ECO:0000256" key="1">
    <source>
        <dbReference type="ARBA" id="ARBA00009375"/>
    </source>
</evidence>
<evidence type="ECO:0000256" key="7">
    <source>
        <dbReference type="RuleBase" id="RU003792"/>
    </source>
</evidence>
<keyword evidence="3 4" id="KW-0413">Isomerase</keyword>
<name>A0A1M4Z0X1_9FIRM</name>
<dbReference type="InterPro" id="IPR020095">
    <property type="entry name" value="PsdUridine_synth_TruA_C"/>
</dbReference>
<feature type="binding site" evidence="4 6">
    <location>
        <position position="113"/>
    </location>
    <ligand>
        <name>substrate</name>
    </ligand>
</feature>
<accession>A0A1M4Z0X1</accession>
<dbReference type="InterPro" id="IPR020103">
    <property type="entry name" value="PsdUridine_synth_cat_dom_sf"/>
</dbReference>
<dbReference type="GO" id="GO:0031119">
    <property type="term" value="P:tRNA pseudouridine synthesis"/>
    <property type="evidence" value="ECO:0007669"/>
    <property type="project" value="UniProtKB-UniRule"/>
</dbReference>
<feature type="domain" description="Pseudouridine synthase I TruA alpha/beta" evidence="8">
    <location>
        <begin position="146"/>
        <end position="248"/>
    </location>
</feature>
<evidence type="ECO:0000256" key="4">
    <source>
        <dbReference type="HAMAP-Rule" id="MF_00171"/>
    </source>
</evidence>
<dbReference type="NCBIfam" id="TIGR00071">
    <property type="entry name" value="hisT_truA"/>
    <property type="match status" value="1"/>
</dbReference>
<proteinExistence type="inferred from homology"/>
<dbReference type="RefSeq" id="WP_207545632.1">
    <property type="nucleotide sequence ID" value="NZ_FQUW01000015.1"/>
</dbReference>
<evidence type="ECO:0000259" key="8">
    <source>
        <dbReference type="Pfam" id="PF01416"/>
    </source>
</evidence>
<dbReference type="FunFam" id="3.30.70.580:FF:000001">
    <property type="entry name" value="tRNA pseudouridine synthase A"/>
    <property type="match status" value="1"/>
</dbReference>
<reference evidence="10" key="1">
    <citation type="submission" date="2016-11" db="EMBL/GenBank/DDBJ databases">
        <authorList>
            <person name="Varghese N."/>
            <person name="Submissions S."/>
        </authorList>
    </citation>
    <scope>NUCLEOTIDE SEQUENCE [LARGE SCALE GENOMIC DNA]</scope>
    <source>
        <strain evidence="10">DSM 11792</strain>
    </source>
</reference>
<keyword evidence="2 4" id="KW-0819">tRNA processing</keyword>
<comment type="similarity">
    <text evidence="1 4 7">Belongs to the tRNA pseudouridine synthase TruA family.</text>
</comment>
<dbReference type="Proteomes" id="UP000184196">
    <property type="component" value="Unassembled WGS sequence"/>
</dbReference>
<comment type="catalytic activity">
    <reaction evidence="4 7">
        <text>uridine(38/39/40) in tRNA = pseudouridine(38/39/40) in tRNA</text>
        <dbReference type="Rhea" id="RHEA:22376"/>
        <dbReference type="Rhea" id="RHEA-COMP:10085"/>
        <dbReference type="Rhea" id="RHEA-COMP:10087"/>
        <dbReference type="ChEBI" id="CHEBI:65314"/>
        <dbReference type="ChEBI" id="CHEBI:65315"/>
        <dbReference type="EC" id="5.4.99.12"/>
    </reaction>
</comment>
<organism evidence="9 10">
    <name type="scientific">Desulfofundulus australicus DSM 11792</name>
    <dbReference type="NCBI Taxonomy" id="1121425"/>
    <lineage>
        <taxon>Bacteria</taxon>
        <taxon>Bacillati</taxon>
        <taxon>Bacillota</taxon>
        <taxon>Clostridia</taxon>
        <taxon>Eubacteriales</taxon>
        <taxon>Peptococcaceae</taxon>
        <taxon>Desulfofundulus</taxon>
    </lineage>
</organism>